<dbReference type="GO" id="GO:0016020">
    <property type="term" value="C:membrane"/>
    <property type="evidence" value="ECO:0007669"/>
    <property type="project" value="UniProtKB-SubCell"/>
</dbReference>
<feature type="chain" id="PRO_5041954356" description="ER membrane protein complex subunit 1" evidence="6">
    <location>
        <begin position="22"/>
        <end position="782"/>
    </location>
</feature>
<dbReference type="InterPro" id="IPR011047">
    <property type="entry name" value="Quinoprotein_ADH-like_sf"/>
</dbReference>
<dbReference type="PANTHER" id="PTHR21419">
    <property type="match status" value="1"/>
</dbReference>
<accession>A0AAD3H6G2</accession>
<comment type="subcellular location">
    <subcellularLocation>
        <location evidence="1">Membrane</location>
        <topology evidence="1">Single-pass membrane protein</topology>
    </subcellularLocation>
</comment>
<gene>
    <name evidence="7" type="ORF">CTEN210_08636</name>
</gene>
<dbReference type="SUPFAM" id="SSF50998">
    <property type="entry name" value="Quinoprotein alcohol dehydrogenase-like"/>
    <property type="match status" value="1"/>
</dbReference>
<dbReference type="Proteomes" id="UP001054902">
    <property type="component" value="Unassembled WGS sequence"/>
</dbReference>
<dbReference type="EMBL" id="BLLK01000045">
    <property type="protein sequence ID" value="GFH52160.1"/>
    <property type="molecule type" value="Genomic_DNA"/>
</dbReference>
<dbReference type="AlphaFoldDB" id="A0AAD3H6G2"/>
<name>A0AAD3H6G2_9STRA</name>
<sequence>MRVQLLSLHLFLSVHLGFVYAERPVTRPCVAYLTSPFDQNANVKSVSEEKCQTLDISPKSMEECPNNADFHVEIFKPIYEQSDMAIVSQPSIIQQDSVDKLSLLMLRHGEILDYMHIHKSDTKYHMSRDGFFPLLFQGSTFVNTSPVIVDFENDGNEKAVVVDYDGLISLADLHHEQNHEGETTRHSTIEHHYQLPRLQVHKEWVGYRVESLDSEDRDQYDMDAFDSEFIQSRSVSSKKLAQGSSADLLHQNVDVMNSKPTEIKKDRMLKDAPKSLDNENQSQEFDLDKADAFIKEHNAKYFIHDDGEEYEDSRADIDTDDMMNPSYDDHMYRHYAYDDDFYKNERDTEDEEGSKRKFYKGFYNEGNFIEIPPHVVSSPTYFETNDKHYLAVAVSYYFDEDEAMGVRTSHSHFSENMAASTSEAERGLFVASGLSIINLQQTYDYEHVHLDLSTDSSSPLPPKERFIMKDSNNTHLLNFVDGNSYDEMAAYATSSPVITDLDKDGEKEALVTTSLGFIHCHSIPYGRHRFTVQMNNAIHHSVLVQDVVGDEKLEILAIDVKGRLLCIDYDGEILWYVSLSNNPETVLTSDITLGNRLKSQTVVVVTIQEVDHIRVFTTDAKSGSLVNDPTRIPFRKPMKQLPNPIIVTSESTEYIVQAFQNKLYLVNVSTGCQSTLFEEKEEEEITSIQIKTMLSANQDKTILIGSFISGKTFLVDMSVLELSLPTPEIKVHAKKTTEPKDTDVLIHMMFWPSIIISLFLLLFLAKHPSAGGKYSRNIYNNY</sequence>
<keyword evidence="8" id="KW-1185">Reference proteome</keyword>
<evidence type="ECO:0000256" key="1">
    <source>
        <dbReference type="ARBA" id="ARBA00004167"/>
    </source>
</evidence>
<evidence type="ECO:0008006" key="9">
    <source>
        <dbReference type="Google" id="ProtNLM"/>
    </source>
</evidence>
<dbReference type="InterPro" id="IPR045232">
    <property type="entry name" value="FAM234"/>
</dbReference>
<evidence type="ECO:0000256" key="5">
    <source>
        <dbReference type="SAM" id="Phobius"/>
    </source>
</evidence>
<feature type="signal peptide" evidence="6">
    <location>
        <begin position="1"/>
        <end position="21"/>
    </location>
</feature>
<evidence type="ECO:0000256" key="4">
    <source>
        <dbReference type="ARBA" id="ARBA00023136"/>
    </source>
</evidence>
<evidence type="ECO:0000256" key="2">
    <source>
        <dbReference type="ARBA" id="ARBA00022692"/>
    </source>
</evidence>
<keyword evidence="6" id="KW-0732">Signal</keyword>
<comment type="caution">
    <text evidence="7">The sequence shown here is derived from an EMBL/GenBank/DDBJ whole genome shotgun (WGS) entry which is preliminary data.</text>
</comment>
<keyword evidence="2 5" id="KW-0812">Transmembrane</keyword>
<keyword evidence="4 5" id="KW-0472">Membrane</keyword>
<reference evidence="7 8" key="1">
    <citation type="journal article" date="2021" name="Sci. Rep.">
        <title>The genome of the diatom Chaetoceros tenuissimus carries an ancient integrated fragment of an extant virus.</title>
        <authorList>
            <person name="Hongo Y."/>
            <person name="Kimura K."/>
            <person name="Takaki Y."/>
            <person name="Yoshida Y."/>
            <person name="Baba S."/>
            <person name="Kobayashi G."/>
            <person name="Nagasaki K."/>
            <person name="Hano T."/>
            <person name="Tomaru Y."/>
        </authorList>
    </citation>
    <scope>NUCLEOTIDE SEQUENCE [LARGE SCALE GENOMIC DNA]</scope>
    <source>
        <strain evidence="7 8">NIES-3715</strain>
    </source>
</reference>
<evidence type="ECO:0000313" key="8">
    <source>
        <dbReference type="Proteomes" id="UP001054902"/>
    </source>
</evidence>
<organism evidence="7 8">
    <name type="scientific">Chaetoceros tenuissimus</name>
    <dbReference type="NCBI Taxonomy" id="426638"/>
    <lineage>
        <taxon>Eukaryota</taxon>
        <taxon>Sar</taxon>
        <taxon>Stramenopiles</taxon>
        <taxon>Ochrophyta</taxon>
        <taxon>Bacillariophyta</taxon>
        <taxon>Coscinodiscophyceae</taxon>
        <taxon>Chaetocerotophycidae</taxon>
        <taxon>Chaetocerotales</taxon>
        <taxon>Chaetocerotaceae</taxon>
        <taxon>Chaetoceros</taxon>
    </lineage>
</organism>
<evidence type="ECO:0000313" key="7">
    <source>
        <dbReference type="EMBL" id="GFH52160.1"/>
    </source>
</evidence>
<keyword evidence="3 5" id="KW-1133">Transmembrane helix</keyword>
<evidence type="ECO:0000256" key="6">
    <source>
        <dbReference type="SAM" id="SignalP"/>
    </source>
</evidence>
<feature type="transmembrane region" description="Helical" evidence="5">
    <location>
        <begin position="744"/>
        <end position="765"/>
    </location>
</feature>
<protein>
    <recommendedName>
        <fullName evidence="9">ER membrane protein complex subunit 1</fullName>
    </recommendedName>
</protein>
<proteinExistence type="predicted"/>
<evidence type="ECO:0000256" key="3">
    <source>
        <dbReference type="ARBA" id="ARBA00022989"/>
    </source>
</evidence>
<dbReference type="PANTHER" id="PTHR21419:SF23">
    <property type="entry name" value="PROTEIN DEFECTIVE IN EXINE FORMATION 1"/>
    <property type="match status" value="1"/>
</dbReference>